<dbReference type="RefSeq" id="WP_378589830.1">
    <property type="nucleotide sequence ID" value="NZ_JBHSKD010000009.1"/>
</dbReference>
<protein>
    <submittedName>
        <fullName evidence="2">MBL fold metallo-hydrolase</fullName>
    </submittedName>
</protein>
<name>A0ABW0BJA0_9ACTN</name>
<keyword evidence="3" id="KW-1185">Reference proteome</keyword>
<dbReference type="SUPFAM" id="SSF56281">
    <property type="entry name" value="Metallo-hydrolase/oxidoreductase"/>
    <property type="match status" value="1"/>
</dbReference>
<evidence type="ECO:0000313" key="3">
    <source>
        <dbReference type="Proteomes" id="UP001596087"/>
    </source>
</evidence>
<dbReference type="Gene3D" id="3.60.15.10">
    <property type="entry name" value="Ribonuclease Z/Hydroxyacylglutathione hydrolase-like"/>
    <property type="match status" value="1"/>
</dbReference>
<comment type="caution">
    <text evidence="2">The sequence shown here is derived from an EMBL/GenBank/DDBJ whole genome shotgun (WGS) entry which is preliminary data.</text>
</comment>
<accession>A0ABW0BJA0</accession>
<dbReference type="Pfam" id="PF12706">
    <property type="entry name" value="Lactamase_B_2"/>
    <property type="match status" value="1"/>
</dbReference>
<reference evidence="3" key="1">
    <citation type="journal article" date="2019" name="Int. J. Syst. Evol. Microbiol.">
        <title>The Global Catalogue of Microorganisms (GCM) 10K type strain sequencing project: providing services to taxonomists for standard genome sequencing and annotation.</title>
        <authorList>
            <consortium name="The Broad Institute Genomics Platform"/>
            <consortium name="The Broad Institute Genome Sequencing Center for Infectious Disease"/>
            <person name="Wu L."/>
            <person name="Ma J."/>
        </authorList>
    </citation>
    <scope>NUCLEOTIDE SEQUENCE [LARGE SCALE GENOMIC DNA]</scope>
    <source>
        <strain evidence="3">DFY41</strain>
    </source>
</reference>
<proteinExistence type="predicted"/>
<evidence type="ECO:0000259" key="1">
    <source>
        <dbReference type="Pfam" id="PF12706"/>
    </source>
</evidence>
<feature type="domain" description="Metallo-beta-lactamase" evidence="1">
    <location>
        <begin position="19"/>
        <end position="205"/>
    </location>
</feature>
<gene>
    <name evidence="2" type="ORF">ACFPGP_10395</name>
</gene>
<dbReference type="InterPro" id="IPR001279">
    <property type="entry name" value="Metallo-B-lactamas"/>
</dbReference>
<dbReference type="InterPro" id="IPR036866">
    <property type="entry name" value="RibonucZ/Hydroxyglut_hydro"/>
</dbReference>
<dbReference type="InterPro" id="IPR050114">
    <property type="entry name" value="UPF0173_UPF0282_UlaG_hydrolase"/>
</dbReference>
<evidence type="ECO:0000313" key="2">
    <source>
        <dbReference type="EMBL" id="MFC5177083.1"/>
    </source>
</evidence>
<organism evidence="2 3">
    <name type="scientific">Nocardioides taihuensis</name>
    <dbReference type="NCBI Taxonomy" id="1835606"/>
    <lineage>
        <taxon>Bacteria</taxon>
        <taxon>Bacillati</taxon>
        <taxon>Actinomycetota</taxon>
        <taxon>Actinomycetes</taxon>
        <taxon>Propionibacteriales</taxon>
        <taxon>Nocardioidaceae</taxon>
        <taxon>Nocardioides</taxon>
    </lineage>
</organism>
<sequence>MLTVSWLGHSTVVLDLAGTRLLTDPLLQRHAWPLRRRATPPVREAWTDPDVVLVSHLHHDHAELSSLRLVAHAPVLTAAENAEWLRKQGLRGEALGDDWRPVGGDGVEVRLVPAVHHSRPMPHRPNAANGHLVRHGPTSIWAAGDTSPFDGMEHLAALAGGERLDLALIPIAGWGPRLSDGHLDGPAAARVCAAVKARYALPVHWGTLHPPLFTVRGSRWMHRPREKFLEALATEAPDTEAVDLAPGESVTLDI</sequence>
<dbReference type="EMBL" id="JBHSKD010000009">
    <property type="protein sequence ID" value="MFC5177083.1"/>
    <property type="molecule type" value="Genomic_DNA"/>
</dbReference>
<dbReference type="PANTHER" id="PTHR43546:SF3">
    <property type="entry name" value="UPF0173 METAL-DEPENDENT HYDROLASE MJ1163"/>
    <property type="match status" value="1"/>
</dbReference>
<dbReference type="PANTHER" id="PTHR43546">
    <property type="entry name" value="UPF0173 METAL-DEPENDENT HYDROLASE MJ1163-RELATED"/>
    <property type="match status" value="1"/>
</dbReference>
<dbReference type="Proteomes" id="UP001596087">
    <property type="component" value="Unassembled WGS sequence"/>
</dbReference>